<keyword evidence="2" id="KW-0479">Metal-binding</keyword>
<evidence type="ECO:0000256" key="3">
    <source>
        <dbReference type="ARBA" id="ARBA00022729"/>
    </source>
</evidence>
<protein>
    <submittedName>
        <fullName evidence="5">Alkaline phosphatase PafA</fullName>
        <ecNumber evidence="5">3.1.3.1</ecNumber>
    </submittedName>
</protein>
<feature type="signal peptide" evidence="4">
    <location>
        <begin position="1"/>
        <end position="21"/>
    </location>
</feature>
<evidence type="ECO:0000256" key="4">
    <source>
        <dbReference type="SAM" id="SignalP"/>
    </source>
</evidence>
<dbReference type="RefSeq" id="WP_330146886.1">
    <property type="nucleotide sequence ID" value="NZ_JAZDQU010000002.1"/>
</dbReference>
<accession>A0ABU7H4S8</accession>
<dbReference type="Gene3D" id="3.30.1360.150">
    <property type="match status" value="1"/>
</dbReference>
<evidence type="ECO:0000256" key="1">
    <source>
        <dbReference type="ARBA" id="ARBA00022553"/>
    </source>
</evidence>
<dbReference type="GO" id="GO:0004035">
    <property type="term" value="F:alkaline phosphatase activity"/>
    <property type="evidence" value="ECO:0007669"/>
    <property type="project" value="UniProtKB-EC"/>
</dbReference>
<dbReference type="PANTHER" id="PTHR10151:SF120">
    <property type="entry name" value="BIS(5'-ADENOSYL)-TRIPHOSPHATASE"/>
    <property type="match status" value="1"/>
</dbReference>
<feature type="chain" id="PRO_5046591261" evidence="4">
    <location>
        <begin position="22"/>
        <end position="557"/>
    </location>
</feature>
<dbReference type="Proteomes" id="UP001337681">
    <property type="component" value="Unassembled WGS sequence"/>
</dbReference>
<dbReference type="InterPro" id="IPR017850">
    <property type="entry name" value="Alkaline_phosphatase_core_sf"/>
</dbReference>
<dbReference type="PIRSF" id="PIRSF031924">
    <property type="entry name" value="Pi-irrepressible_AP"/>
    <property type="match status" value="1"/>
</dbReference>
<evidence type="ECO:0000256" key="2">
    <source>
        <dbReference type="ARBA" id="ARBA00022723"/>
    </source>
</evidence>
<dbReference type="EMBL" id="JAZDQU010000002">
    <property type="protein sequence ID" value="MEE1885998.1"/>
    <property type="molecule type" value="Genomic_DNA"/>
</dbReference>
<reference evidence="5 6" key="1">
    <citation type="submission" date="2024-01" db="EMBL/GenBank/DDBJ databases">
        <title>Pedobacter sp. nov., isolated from oil-contaminated soil.</title>
        <authorList>
            <person name="Le N.T.T."/>
        </authorList>
    </citation>
    <scope>NUCLEOTIDE SEQUENCE [LARGE SCALE GENOMIC DNA]</scope>
    <source>
        <strain evidence="5 6">VNH31</strain>
    </source>
</reference>
<organism evidence="5 6">
    <name type="scientific">Pedobacter flavus</name>
    <dbReference type="NCBI Taxonomy" id="3113906"/>
    <lineage>
        <taxon>Bacteria</taxon>
        <taxon>Pseudomonadati</taxon>
        <taxon>Bacteroidota</taxon>
        <taxon>Sphingobacteriia</taxon>
        <taxon>Sphingobacteriales</taxon>
        <taxon>Sphingobacteriaceae</taxon>
        <taxon>Pedobacter</taxon>
    </lineage>
</organism>
<keyword evidence="6" id="KW-1185">Reference proteome</keyword>
<dbReference type="NCBIfam" id="NF042991">
    <property type="entry name" value="alk_phos_PafA"/>
    <property type="match status" value="1"/>
</dbReference>
<evidence type="ECO:0000313" key="5">
    <source>
        <dbReference type="EMBL" id="MEE1885998.1"/>
    </source>
</evidence>
<dbReference type="EC" id="3.1.3.1" evidence="5"/>
<comment type="caution">
    <text evidence="5">The sequence shown here is derived from an EMBL/GenBank/DDBJ whole genome shotgun (WGS) entry which is preliminary data.</text>
</comment>
<keyword evidence="1" id="KW-0597">Phosphoprotein</keyword>
<dbReference type="CDD" id="cd16016">
    <property type="entry name" value="AP-SPAP"/>
    <property type="match status" value="1"/>
</dbReference>
<dbReference type="Pfam" id="PF01663">
    <property type="entry name" value="Phosphodiest"/>
    <property type="match status" value="1"/>
</dbReference>
<dbReference type="InterPro" id="IPR002591">
    <property type="entry name" value="Phosphodiest/P_Trfase"/>
</dbReference>
<dbReference type="PANTHER" id="PTHR10151">
    <property type="entry name" value="ECTONUCLEOTIDE PYROPHOSPHATASE/PHOSPHODIESTERASE"/>
    <property type="match status" value="1"/>
</dbReference>
<sequence length="557" mass="62488">MFKKNFLTVLLIVLLANQAFSQAKTQKTSTSPATKYPAKIDRPKLVVGLVVDQMRWDYLYKYYKRYGDGGFKRIINEGFSAENTYIPYTPTYTACGHASIYTGSVPSINGIIGNNWYDTELGKNMYCTEDSSVKTVGSTSKAGEMSPKNLLTSTITDELRIATNYRGKTIALSMKDRGSILPGGHTANGSYWYDGETGNFITSTFYMEKLPNWVEDYNRIKLANKFYEKNWTPLYALSTYVESTSDNKAYEGKFKGNDKTTFPYTLSSFIDKDFDIIRTTPHGNTFTLDFAKTAIVAENLGKDDDTDFLAVSLSSTDYIGHQFGPNSVEVEDTYLRLDKDLEEFFNYLDKQVGKGNYLFFISADHGAAYVPGYMKENKLPAGTISNRTLKNGLNELIERKFKVQNAVTTVINNQVIYDQKVLENVDFKAVKAASTAWLKLQEGINDAVDLSAVASYPMPELIKNRIQNGYNARRSGDVYFILKPNWFDGGLTGTTHGAWNPYDSHIPLVFMGWNVKPGKTNKVYHMTDIAPTIAAMLRIPLPNGNIGVPITEITNQK</sequence>
<dbReference type="InterPro" id="IPR026263">
    <property type="entry name" value="Alkaline_phosphatase_prok"/>
</dbReference>
<evidence type="ECO:0000313" key="6">
    <source>
        <dbReference type="Proteomes" id="UP001337681"/>
    </source>
</evidence>
<dbReference type="SUPFAM" id="SSF53649">
    <property type="entry name" value="Alkaline phosphatase-like"/>
    <property type="match status" value="1"/>
</dbReference>
<proteinExistence type="predicted"/>
<gene>
    <name evidence="5" type="primary">pafA</name>
    <name evidence="5" type="ORF">VRU49_11275</name>
</gene>
<keyword evidence="5" id="KW-0378">Hydrolase</keyword>
<name>A0ABU7H4S8_9SPHI</name>
<keyword evidence="3 4" id="KW-0732">Signal</keyword>
<dbReference type="Gene3D" id="3.40.720.10">
    <property type="entry name" value="Alkaline Phosphatase, subunit A"/>
    <property type="match status" value="1"/>
</dbReference>